<feature type="region of interest" description="Disordered" evidence="1">
    <location>
        <begin position="1"/>
        <end position="80"/>
    </location>
</feature>
<reference evidence="2 3" key="1">
    <citation type="submission" date="2019-06" db="EMBL/GenBank/DDBJ databases">
        <title>A chromosome-scale genome assembly of the European perch, Perca fluviatilis.</title>
        <authorList>
            <person name="Roques C."/>
            <person name="Zahm M."/>
            <person name="Cabau C."/>
            <person name="Klopp C."/>
            <person name="Bouchez O."/>
            <person name="Donnadieu C."/>
            <person name="Kuhl H."/>
            <person name="Gislard M."/>
            <person name="Guendouz S."/>
            <person name="Journot L."/>
            <person name="Haffray P."/>
            <person name="Bestin A."/>
            <person name="Morvezen R."/>
            <person name="Feron R."/>
            <person name="Wen M."/>
            <person name="Jouanno E."/>
            <person name="Herpin A."/>
            <person name="Schartl M."/>
            <person name="Postlethwait J."/>
            <person name="Schaerlinger B."/>
            <person name="Chardard D."/>
            <person name="Lecocq T."/>
            <person name="Poncet C."/>
            <person name="Jaffrelo L."/>
            <person name="Lampietro C."/>
            <person name="Guiguen Y."/>
        </authorList>
    </citation>
    <scope>NUCLEOTIDE SEQUENCE [LARGE SCALE GENOMIC DNA]</scope>
    <source>
        <tissue evidence="2">Blood</tissue>
    </source>
</reference>
<gene>
    <name evidence="2" type="ORF">PFLUV_G00260230</name>
</gene>
<protein>
    <submittedName>
        <fullName evidence="2">Uncharacterized protein</fullName>
    </submittedName>
</protein>
<evidence type="ECO:0000256" key="1">
    <source>
        <dbReference type="SAM" id="MobiDB-lite"/>
    </source>
</evidence>
<keyword evidence="3" id="KW-1185">Reference proteome</keyword>
<feature type="region of interest" description="Disordered" evidence="1">
    <location>
        <begin position="147"/>
        <end position="197"/>
    </location>
</feature>
<sequence length="197" mass="22051">MSEFSSMDQCKDRGTTLSGELDRQTKAQRIHQRPDSPEPEPSCVSFKSDQSKEWPLWFKNQASPTAETKMKKTEPSGVSFKSDWSDPCLINFKGEQPSAAKRVDQENSEVPIGQSTQQDQTHLDSIFMLLEENIVTFVKNELKKIQKRAGPEVQSSRRFRSEATVSGTGGSSLETGHSQGGACWSQMVDTRSEEVFL</sequence>
<feature type="region of interest" description="Disordered" evidence="1">
    <location>
        <begin position="96"/>
        <end position="117"/>
    </location>
</feature>
<name>A0A6A5EDZ0_PERFL</name>
<evidence type="ECO:0000313" key="3">
    <source>
        <dbReference type="Proteomes" id="UP000465112"/>
    </source>
</evidence>
<comment type="caution">
    <text evidence="2">The sequence shown here is derived from an EMBL/GenBank/DDBJ whole genome shotgun (WGS) entry which is preliminary data.</text>
</comment>
<dbReference type="AlphaFoldDB" id="A0A6A5EDZ0"/>
<dbReference type="EMBL" id="VHII01000023">
    <property type="protein sequence ID" value="KAF1372042.1"/>
    <property type="molecule type" value="Genomic_DNA"/>
</dbReference>
<accession>A0A6A5EDZ0</accession>
<proteinExistence type="predicted"/>
<feature type="compositionally biased region" description="Basic and acidic residues" evidence="1">
    <location>
        <begin position="9"/>
        <end position="25"/>
    </location>
</feature>
<dbReference type="Proteomes" id="UP000465112">
    <property type="component" value="Chromosome 23"/>
</dbReference>
<evidence type="ECO:0000313" key="2">
    <source>
        <dbReference type="EMBL" id="KAF1372042.1"/>
    </source>
</evidence>
<organism evidence="2 3">
    <name type="scientific">Perca fluviatilis</name>
    <name type="common">European perch</name>
    <dbReference type="NCBI Taxonomy" id="8168"/>
    <lineage>
        <taxon>Eukaryota</taxon>
        <taxon>Metazoa</taxon>
        <taxon>Chordata</taxon>
        <taxon>Craniata</taxon>
        <taxon>Vertebrata</taxon>
        <taxon>Euteleostomi</taxon>
        <taxon>Actinopterygii</taxon>
        <taxon>Neopterygii</taxon>
        <taxon>Teleostei</taxon>
        <taxon>Neoteleostei</taxon>
        <taxon>Acanthomorphata</taxon>
        <taxon>Eupercaria</taxon>
        <taxon>Perciformes</taxon>
        <taxon>Percoidei</taxon>
        <taxon>Percidae</taxon>
        <taxon>Percinae</taxon>
        <taxon>Perca</taxon>
    </lineage>
</organism>
<feature type="compositionally biased region" description="Polar residues" evidence="1">
    <location>
        <begin position="163"/>
        <end position="177"/>
    </location>
</feature>